<accession>A0A9W9S6V6</accession>
<proteinExistence type="predicted"/>
<evidence type="ECO:0000313" key="2">
    <source>
        <dbReference type="Proteomes" id="UP001147752"/>
    </source>
</evidence>
<evidence type="ECO:0000313" key="1">
    <source>
        <dbReference type="EMBL" id="KAJ5372450.1"/>
    </source>
</evidence>
<protein>
    <submittedName>
        <fullName evidence="1">SinR repressor/SinI anti-repressor dimerization</fullName>
    </submittedName>
</protein>
<organism evidence="1 2">
    <name type="scientific">Penicillium concentricum</name>
    <dbReference type="NCBI Taxonomy" id="293559"/>
    <lineage>
        <taxon>Eukaryota</taxon>
        <taxon>Fungi</taxon>
        <taxon>Dikarya</taxon>
        <taxon>Ascomycota</taxon>
        <taxon>Pezizomycotina</taxon>
        <taxon>Eurotiomycetes</taxon>
        <taxon>Eurotiomycetidae</taxon>
        <taxon>Eurotiales</taxon>
        <taxon>Aspergillaceae</taxon>
        <taxon>Penicillium</taxon>
    </lineage>
</organism>
<gene>
    <name evidence="1" type="ORF">N7517_004456</name>
</gene>
<dbReference type="EMBL" id="JAPZBT010000002">
    <property type="protein sequence ID" value="KAJ5372450.1"/>
    <property type="molecule type" value="Genomic_DNA"/>
</dbReference>
<dbReference type="Proteomes" id="UP001147752">
    <property type="component" value="Unassembled WGS sequence"/>
</dbReference>
<dbReference type="OrthoDB" id="407198at2759"/>
<sequence>MAQAEAFIEDWKGAYAEVWSELIKEALDRGFRPSDIRALGSRGMGIFTEVFLYKPVRSTDIEKITEKTKKQLRLQDSKRKG</sequence>
<dbReference type="AlphaFoldDB" id="A0A9W9S6V6"/>
<name>A0A9W9S6V6_9EURO</name>
<dbReference type="GeneID" id="81461369"/>
<reference evidence="1" key="1">
    <citation type="submission" date="2022-12" db="EMBL/GenBank/DDBJ databases">
        <authorList>
            <person name="Petersen C."/>
        </authorList>
    </citation>
    <scope>NUCLEOTIDE SEQUENCE</scope>
    <source>
        <strain evidence="1">IBT 3081</strain>
    </source>
</reference>
<reference evidence="1" key="2">
    <citation type="journal article" date="2023" name="IMA Fungus">
        <title>Comparative genomic study of the Penicillium genus elucidates a diverse pangenome and 15 lateral gene transfer events.</title>
        <authorList>
            <person name="Petersen C."/>
            <person name="Sorensen T."/>
            <person name="Nielsen M.R."/>
            <person name="Sondergaard T.E."/>
            <person name="Sorensen J.L."/>
            <person name="Fitzpatrick D.A."/>
            <person name="Frisvad J.C."/>
            <person name="Nielsen K.L."/>
        </authorList>
    </citation>
    <scope>NUCLEOTIDE SEQUENCE</scope>
    <source>
        <strain evidence="1">IBT 3081</strain>
    </source>
</reference>
<dbReference type="RefSeq" id="XP_056578436.1">
    <property type="nucleotide sequence ID" value="XM_056722186.1"/>
</dbReference>
<comment type="caution">
    <text evidence="1">The sequence shown here is derived from an EMBL/GenBank/DDBJ whole genome shotgun (WGS) entry which is preliminary data.</text>
</comment>
<keyword evidence="2" id="KW-1185">Reference proteome</keyword>